<dbReference type="EMBL" id="JAMPKM010000009">
    <property type="protein sequence ID" value="MEP0818599.1"/>
    <property type="molecule type" value="Genomic_DNA"/>
</dbReference>
<dbReference type="Proteomes" id="UP001464891">
    <property type="component" value="Unassembled WGS sequence"/>
</dbReference>
<gene>
    <name evidence="1" type="ORF">NC998_15985</name>
</gene>
<proteinExistence type="predicted"/>
<reference evidence="1 2" key="1">
    <citation type="submission" date="2022-04" db="EMBL/GenBank/DDBJ databases">
        <title>Positive selection, recombination, and allopatry shape intraspecific diversity of widespread and dominant cyanobacteria.</title>
        <authorList>
            <person name="Wei J."/>
            <person name="Shu W."/>
            <person name="Hu C."/>
        </authorList>
    </citation>
    <scope>NUCLEOTIDE SEQUENCE [LARGE SCALE GENOMIC DNA]</scope>
    <source>
        <strain evidence="1 2">GB2-A4</strain>
    </source>
</reference>
<accession>A0ABV0JAB8</accession>
<dbReference type="RefSeq" id="WP_190436912.1">
    <property type="nucleotide sequence ID" value="NZ_JAMPKM010000009.1"/>
</dbReference>
<sequence>MTSTHTGIEWTDKTWNPTTGCDKVSPGCTHCYAEALTKRFSRNFPNGFELTIHPQRLQEPRRWRTPSRIFVNSMSDLFHEDVPVSFLKEVFSVIKETPWHIYQILTKRHEHLLKVSAQLDFPENVWIGVSVENQSYAHRIDYLRQIPAKVRFLSCEPLLSALQLDLTDIHWVIAGGESGQGHRPMKTEWAQSIRDQCQNAEVAFFFKQVGGRTPKAGGRLLDGQIWDEMPDAWKQHLEKWESYSIKPSKSERSKLTA</sequence>
<dbReference type="Pfam" id="PF07505">
    <property type="entry name" value="DUF5131"/>
    <property type="match status" value="1"/>
</dbReference>
<evidence type="ECO:0000313" key="1">
    <source>
        <dbReference type="EMBL" id="MEP0818599.1"/>
    </source>
</evidence>
<dbReference type="InterPro" id="IPR011101">
    <property type="entry name" value="DUF5131"/>
</dbReference>
<name>A0ABV0JAB8_9CYAN</name>
<organism evidence="1 2">
    <name type="scientific">Trichocoleus desertorum GB2-A4</name>
    <dbReference type="NCBI Taxonomy" id="2933944"/>
    <lineage>
        <taxon>Bacteria</taxon>
        <taxon>Bacillati</taxon>
        <taxon>Cyanobacteriota</taxon>
        <taxon>Cyanophyceae</taxon>
        <taxon>Leptolyngbyales</taxon>
        <taxon>Trichocoleusaceae</taxon>
        <taxon>Trichocoleus</taxon>
    </lineage>
</organism>
<evidence type="ECO:0000313" key="2">
    <source>
        <dbReference type="Proteomes" id="UP001464891"/>
    </source>
</evidence>
<keyword evidence="2" id="KW-1185">Reference proteome</keyword>
<protein>
    <submittedName>
        <fullName evidence="1">Phage Gp37/Gp68 family protein</fullName>
    </submittedName>
</protein>
<comment type="caution">
    <text evidence="1">The sequence shown here is derived from an EMBL/GenBank/DDBJ whole genome shotgun (WGS) entry which is preliminary data.</text>
</comment>